<dbReference type="InterPro" id="IPR023996">
    <property type="entry name" value="TonB-dep_OMP_SusC/RagA"/>
</dbReference>
<keyword evidence="3" id="KW-0732">Signal</keyword>
<comment type="similarity">
    <text evidence="1 2">Belongs to the TonB-dependent receptor family.</text>
</comment>
<dbReference type="InterPro" id="IPR037066">
    <property type="entry name" value="Plug_dom_sf"/>
</dbReference>
<keyword evidence="1" id="KW-0998">Cell outer membrane</keyword>
<evidence type="ECO:0000256" key="3">
    <source>
        <dbReference type="SAM" id="SignalP"/>
    </source>
</evidence>
<keyword evidence="7" id="KW-1185">Reference proteome</keyword>
<keyword evidence="1 2" id="KW-0472">Membrane</keyword>
<evidence type="ECO:0000313" key="6">
    <source>
        <dbReference type="EMBL" id="OAQ40277.1"/>
    </source>
</evidence>
<dbReference type="InterPro" id="IPR023997">
    <property type="entry name" value="TonB-dep_OMP_SusC/RagA_CS"/>
</dbReference>
<reference evidence="6 7" key="1">
    <citation type="submission" date="2016-04" db="EMBL/GenBank/DDBJ databases">
        <authorList>
            <person name="Evans L.H."/>
            <person name="Alamgir A."/>
            <person name="Owens N."/>
            <person name="Weber N.D."/>
            <person name="Virtaneva K."/>
            <person name="Barbian K."/>
            <person name="Babar A."/>
            <person name="Rosenke K."/>
        </authorList>
    </citation>
    <scope>NUCLEOTIDE SEQUENCE [LARGE SCALE GENOMIC DNA]</scope>
    <source>
        <strain evidence="6 7">CCM 8644</strain>
    </source>
</reference>
<keyword evidence="1" id="KW-0813">Transport</keyword>
<sequence length="1038" mass="114418">MRNLYKKKLFTCNLFGNYLKNALFAFFCLLCLDSFSQETVITGVVKDQTGISLPGVSVSVKGTTSGVSTNESGIFSIKVPNPQSTLVFRYLGFKTKEQAVGTNNNLTIILQESINDLTEVVVVGYGEQKKSTLTGAIGTVSSKEILKSPTSNVTNSLVGRVAGLTAVQQGGQPGNNAAVINIRGAATYGNTGAIVIVDGIERASFGDIDPNEIETVSVLKDASSTAIFGIKGANGVIIVTTKQGKEGKPRISYSGNTSMQTYTGIPKAVSSYDNAFLMNEADRNDSRAETWTAEELQKFKDGSDPYGYPDVNWFEYVTRKAYLQTQHNVNVSGGTKLIKYFTSVGYLFEDGIFKKFDSPYGFSTTPSYTRYNFRSNIDLNLTKNLQVSVRLGGRLGQRYQPAGLGGNAFAYDNVEGMISRILQTPSFAYPVFLADGRIAQNADVGTNIWNPLAVITRFGTRVDDANTIESTFNINYKLDGITKGLSFKSVFGYDSYFTSNARRNANWAAYRQDRRTGEITLDIARTRDEPLSGIISTSSGNINSNIQLGFNYNRSFGSHNVSSVLLATRQINQVEGTGLFAAPRASEGIVNRTTYNYKEKYFAEFNMAYNGSEAFAPGFQYGFFPAFSGGWNLSKENFLKEVTWIDNLKIRGSYGLVGNDQVNSPNRFLFLTDFSVQNGGIGFGLPTSVVTSPTVIVTGNAEGNPLITWETGTKRNIGFESSFFKNSLSLTVDLFDETRRSILTPKISGQVIYGLNYPALNIGEVYNKGYEVELSYRNNIGKLDYGLNTQVSFARNNIITRDEPINTPANRLQAGNRVGQFYGFTTLGFYESLADINSYLPTTLGPRIPGDIKYKDIDGDGVITADDTSPIGFSRLPEYTYSFAPSLSYKGVSLSVLFQGVANVSSDVILTEQNNGYQLYDHHLERWTPETAATATWPALHARGNGSSNYRLNDFLLQNAAYLKIRNTELSWNLPQKWVSSLKLNSLRVFLNGQNLYTWTKFKFYLDPENINANNGNFSRQSVYPTSRVYNLGLNVTL</sequence>
<dbReference type="Gene3D" id="2.170.130.10">
    <property type="entry name" value="TonB-dependent receptor, plug domain"/>
    <property type="match status" value="1"/>
</dbReference>
<dbReference type="Gene3D" id="2.60.40.1120">
    <property type="entry name" value="Carboxypeptidase-like, regulatory domain"/>
    <property type="match status" value="1"/>
</dbReference>
<dbReference type="SUPFAM" id="SSF56935">
    <property type="entry name" value="Porins"/>
    <property type="match status" value="1"/>
</dbReference>
<dbReference type="Proteomes" id="UP000078459">
    <property type="component" value="Unassembled WGS sequence"/>
</dbReference>
<evidence type="ECO:0000259" key="5">
    <source>
        <dbReference type="Pfam" id="PF07715"/>
    </source>
</evidence>
<feature type="signal peptide" evidence="3">
    <location>
        <begin position="1"/>
        <end position="36"/>
    </location>
</feature>
<dbReference type="PROSITE" id="PS52016">
    <property type="entry name" value="TONB_DEPENDENT_REC_3"/>
    <property type="match status" value="1"/>
</dbReference>
<feature type="domain" description="TonB-dependent receptor-like beta-barrel" evidence="4">
    <location>
        <begin position="434"/>
        <end position="996"/>
    </location>
</feature>
<name>A0A179DGS3_9SPHI</name>
<evidence type="ECO:0000259" key="4">
    <source>
        <dbReference type="Pfam" id="PF00593"/>
    </source>
</evidence>
<evidence type="ECO:0000256" key="1">
    <source>
        <dbReference type="PROSITE-ProRule" id="PRU01360"/>
    </source>
</evidence>
<dbReference type="STRING" id="1826909.A5893_04815"/>
<proteinExistence type="inferred from homology"/>
<dbReference type="EMBL" id="LWHJ01000022">
    <property type="protein sequence ID" value="OAQ40277.1"/>
    <property type="molecule type" value="Genomic_DNA"/>
</dbReference>
<keyword evidence="1" id="KW-1134">Transmembrane beta strand</keyword>
<comment type="caution">
    <text evidence="6">The sequence shown here is derived from an EMBL/GenBank/DDBJ whole genome shotgun (WGS) entry which is preliminary data.</text>
</comment>
<keyword evidence="1" id="KW-0812">Transmembrane</keyword>
<dbReference type="SUPFAM" id="SSF49464">
    <property type="entry name" value="Carboxypeptidase regulatory domain-like"/>
    <property type="match status" value="1"/>
</dbReference>
<dbReference type="OrthoDB" id="9768177at2"/>
<dbReference type="InterPro" id="IPR039426">
    <property type="entry name" value="TonB-dep_rcpt-like"/>
</dbReference>
<dbReference type="GO" id="GO:0009279">
    <property type="term" value="C:cell outer membrane"/>
    <property type="evidence" value="ECO:0007669"/>
    <property type="project" value="UniProtKB-SubCell"/>
</dbReference>
<dbReference type="NCBIfam" id="TIGR04057">
    <property type="entry name" value="SusC_RagA_signa"/>
    <property type="match status" value="1"/>
</dbReference>
<comment type="subcellular location">
    <subcellularLocation>
        <location evidence="1">Cell outer membrane</location>
        <topology evidence="1">Multi-pass membrane protein</topology>
    </subcellularLocation>
</comment>
<dbReference type="InterPro" id="IPR012910">
    <property type="entry name" value="Plug_dom"/>
</dbReference>
<organism evidence="6 7">
    <name type="scientific">Pedobacter psychrophilus</name>
    <dbReference type="NCBI Taxonomy" id="1826909"/>
    <lineage>
        <taxon>Bacteria</taxon>
        <taxon>Pseudomonadati</taxon>
        <taxon>Bacteroidota</taxon>
        <taxon>Sphingobacteriia</taxon>
        <taxon>Sphingobacteriales</taxon>
        <taxon>Sphingobacteriaceae</taxon>
        <taxon>Pedobacter</taxon>
    </lineage>
</organism>
<dbReference type="InterPro" id="IPR008969">
    <property type="entry name" value="CarboxyPept-like_regulatory"/>
</dbReference>
<dbReference type="NCBIfam" id="TIGR04056">
    <property type="entry name" value="OMP_RagA_SusC"/>
    <property type="match status" value="1"/>
</dbReference>
<dbReference type="AlphaFoldDB" id="A0A179DGS3"/>
<dbReference type="Pfam" id="PF07715">
    <property type="entry name" value="Plug"/>
    <property type="match status" value="1"/>
</dbReference>
<feature type="chain" id="PRO_5008100547" evidence="3">
    <location>
        <begin position="37"/>
        <end position="1038"/>
    </location>
</feature>
<dbReference type="FunFam" id="2.170.130.10:FF:000003">
    <property type="entry name" value="SusC/RagA family TonB-linked outer membrane protein"/>
    <property type="match status" value="1"/>
</dbReference>
<dbReference type="Pfam" id="PF00593">
    <property type="entry name" value="TonB_dep_Rec_b-barrel"/>
    <property type="match status" value="1"/>
</dbReference>
<gene>
    <name evidence="6" type="ORF">A5893_04815</name>
</gene>
<reference evidence="6 7" key="2">
    <citation type="submission" date="2016-06" db="EMBL/GenBank/DDBJ databases">
        <title>Pedobacter psychrophilus sp. nov., isolated from Antarctic fragmentary rock.</title>
        <authorList>
            <person name="Svec P."/>
        </authorList>
    </citation>
    <scope>NUCLEOTIDE SEQUENCE [LARGE SCALE GENOMIC DNA]</scope>
    <source>
        <strain evidence="6 7">CCM 8644</strain>
    </source>
</reference>
<protein>
    <submittedName>
        <fullName evidence="6">Uncharacterized protein</fullName>
    </submittedName>
</protein>
<accession>A0A179DGS3</accession>
<evidence type="ECO:0000256" key="2">
    <source>
        <dbReference type="RuleBase" id="RU003357"/>
    </source>
</evidence>
<evidence type="ECO:0000313" key="7">
    <source>
        <dbReference type="Proteomes" id="UP000078459"/>
    </source>
</evidence>
<feature type="domain" description="TonB-dependent receptor plug" evidence="5">
    <location>
        <begin position="130"/>
        <end position="236"/>
    </location>
</feature>
<dbReference type="Pfam" id="PF13715">
    <property type="entry name" value="CarbopepD_reg_2"/>
    <property type="match status" value="1"/>
</dbReference>
<dbReference type="InterPro" id="IPR000531">
    <property type="entry name" value="Beta-barrel_TonB"/>
</dbReference>
<dbReference type="RefSeq" id="WP_068821518.1">
    <property type="nucleotide sequence ID" value="NZ_LWHJ01000022.1"/>
</dbReference>
<keyword evidence="2" id="KW-0798">TonB box</keyword>